<evidence type="ECO:0000259" key="6">
    <source>
        <dbReference type="PROSITE" id="PS50043"/>
    </source>
</evidence>
<evidence type="ECO:0000313" key="9">
    <source>
        <dbReference type="Proteomes" id="UP000680750"/>
    </source>
</evidence>
<dbReference type="SUPFAM" id="SSF52172">
    <property type="entry name" value="CheY-like"/>
    <property type="match status" value="1"/>
</dbReference>
<dbReference type="PROSITE" id="PS50043">
    <property type="entry name" value="HTH_LUXR_2"/>
    <property type="match status" value="1"/>
</dbReference>
<dbReference type="GO" id="GO:0003677">
    <property type="term" value="F:DNA binding"/>
    <property type="evidence" value="ECO:0007669"/>
    <property type="project" value="UniProtKB-KW"/>
</dbReference>
<dbReference type="Pfam" id="PF00196">
    <property type="entry name" value="GerE"/>
    <property type="match status" value="1"/>
</dbReference>
<dbReference type="EMBL" id="AP023354">
    <property type="protein sequence ID" value="BCJ28312.1"/>
    <property type="molecule type" value="Genomic_DNA"/>
</dbReference>
<evidence type="ECO:0000256" key="2">
    <source>
        <dbReference type="ARBA" id="ARBA00023015"/>
    </source>
</evidence>
<dbReference type="InterPro" id="IPR058245">
    <property type="entry name" value="NreC/VraR/RcsB-like_REC"/>
</dbReference>
<feature type="domain" description="Response regulatory" evidence="7">
    <location>
        <begin position="3"/>
        <end position="119"/>
    </location>
</feature>
<evidence type="ECO:0000313" key="8">
    <source>
        <dbReference type="EMBL" id="BCJ28312.1"/>
    </source>
</evidence>
<sequence>MIRVLIVDDEALVRSGLRLILSAAEDVLVVAEAADGAAAVAAVHRHRPDVVLMDVRMPGTDGLTAAEQLHALPHPPYVVMLTTFDEDEYVHRALRAGAVGFLLKDTPPTELAGAVRTVAAGNAMLAPTVTRRLLDAFDDRYAGRAAAAGARLDVLTDREREVADEVAEGRSNAEIARRLGTTEATVKTHVSRILAKLGLDNRVQAAILVRDATHR</sequence>
<dbReference type="AlphaFoldDB" id="A0A810L0Y4"/>
<keyword evidence="1 5" id="KW-0597">Phosphoprotein</keyword>
<proteinExistence type="predicted"/>
<dbReference type="SUPFAM" id="SSF46894">
    <property type="entry name" value="C-terminal effector domain of the bipartite response regulators"/>
    <property type="match status" value="1"/>
</dbReference>
<dbReference type="KEGG" id="aser:Asera_24200"/>
<dbReference type="InterPro" id="IPR016032">
    <property type="entry name" value="Sig_transdc_resp-reg_C-effctor"/>
</dbReference>
<dbReference type="PROSITE" id="PS50110">
    <property type="entry name" value="RESPONSE_REGULATORY"/>
    <property type="match status" value="1"/>
</dbReference>
<keyword evidence="4" id="KW-0804">Transcription</keyword>
<gene>
    <name evidence="8" type="ORF">Asera_24200</name>
</gene>
<keyword evidence="3 8" id="KW-0238">DNA-binding</keyword>
<keyword evidence="2" id="KW-0805">Transcription regulation</keyword>
<evidence type="ECO:0000256" key="4">
    <source>
        <dbReference type="ARBA" id="ARBA00023163"/>
    </source>
</evidence>
<name>A0A810L0Y4_9ACTN</name>
<feature type="domain" description="HTH luxR-type" evidence="6">
    <location>
        <begin position="148"/>
        <end position="213"/>
    </location>
</feature>
<dbReference type="Gene3D" id="3.40.50.2300">
    <property type="match status" value="1"/>
</dbReference>
<keyword evidence="9" id="KW-1185">Reference proteome</keyword>
<dbReference type="SMART" id="SM00448">
    <property type="entry name" value="REC"/>
    <property type="match status" value="1"/>
</dbReference>
<dbReference type="PANTHER" id="PTHR43214:SF24">
    <property type="entry name" value="TRANSCRIPTIONAL REGULATORY PROTEIN NARL-RELATED"/>
    <property type="match status" value="1"/>
</dbReference>
<accession>A0A810L0Y4</accession>
<dbReference type="PRINTS" id="PR00038">
    <property type="entry name" value="HTHLUXR"/>
</dbReference>
<evidence type="ECO:0000256" key="5">
    <source>
        <dbReference type="PROSITE-ProRule" id="PRU00169"/>
    </source>
</evidence>
<dbReference type="Pfam" id="PF00072">
    <property type="entry name" value="Response_reg"/>
    <property type="match status" value="1"/>
</dbReference>
<dbReference type="GO" id="GO:0006355">
    <property type="term" value="P:regulation of DNA-templated transcription"/>
    <property type="evidence" value="ECO:0007669"/>
    <property type="project" value="InterPro"/>
</dbReference>
<evidence type="ECO:0000256" key="1">
    <source>
        <dbReference type="ARBA" id="ARBA00022553"/>
    </source>
</evidence>
<dbReference type="CDD" id="cd17535">
    <property type="entry name" value="REC_NarL-like"/>
    <property type="match status" value="1"/>
</dbReference>
<dbReference type="CDD" id="cd06170">
    <property type="entry name" value="LuxR_C_like"/>
    <property type="match status" value="1"/>
</dbReference>
<organism evidence="8 9">
    <name type="scientific">Actinocatenispora sera</name>
    <dbReference type="NCBI Taxonomy" id="390989"/>
    <lineage>
        <taxon>Bacteria</taxon>
        <taxon>Bacillati</taxon>
        <taxon>Actinomycetota</taxon>
        <taxon>Actinomycetes</taxon>
        <taxon>Micromonosporales</taxon>
        <taxon>Micromonosporaceae</taxon>
        <taxon>Actinocatenispora</taxon>
    </lineage>
</organism>
<protein>
    <submittedName>
        <fullName evidence="8">DNA-binding response regulator</fullName>
    </submittedName>
</protein>
<feature type="modified residue" description="4-aspartylphosphate" evidence="5">
    <location>
        <position position="54"/>
    </location>
</feature>
<dbReference type="Proteomes" id="UP000680750">
    <property type="component" value="Chromosome"/>
</dbReference>
<evidence type="ECO:0000259" key="7">
    <source>
        <dbReference type="PROSITE" id="PS50110"/>
    </source>
</evidence>
<evidence type="ECO:0000256" key="3">
    <source>
        <dbReference type="ARBA" id="ARBA00023125"/>
    </source>
</evidence>
<dbReference type="SMART" id="SM00421">
    <property type="entry name" value="HTH_LUXR"/>
    <property type="match status" value="1"/>
</dbReference>
<dbReference type="InterPro" id="IPR011006">
    <property type="entry name" value="CheY-like_superfamily"/>
</dbReference>
<dbReference type="GO" id="GO:0000160">
    <property type="term" value="P:phosphorelay signal transduction system"/>
    <property type="evidence" value="ECO:0007669"/>
    <property type="project" value="InterPro"/>
</dbReference>
<dbReference type="InterPro" id="IPR000792">
    <property type="entry name" value="Tscrpt_reg_LuxR_C"/>
</dbReference>
<dbReference type="InterPro" id="IPR001789">
    <property type="entry name" value="Sig_transdc_resp-reg_receiver"/>
</dbReference>
<reference evidence="8" key="1">
    <citation type="submission" date="2020-08" db="EMBL/GenBank/DDBJ databases">
        <title>Whole genome shotgun sequence of Actinocatenispora sera NBRC 101916.</title>
        <authorList>
            <person name="Komaki H."/>
            <person name="Tamura T."/>
        </authorList>
    </citation>
    <scope>NUCLEOTIDE SEQUENCE</scope>
    <source>
        <strain evidence="8">NBRC 101916</strain>
    </source>
</reference>
<dbReference type="InterPro" id="IPR039420">
    <property type="entry name" value="WalR-like"/>
</dbReference>
<dbReference type="PANTHER" id="PTHR43214">
    <property type="entry name" value="TWO-COMPONENT RESPONSE REGULATOR"/>
    <property type="match status" value="1"/>
</dbReference>
<dbReference type="OrthoDB" id="9808843at2"/>
<dbReference type="RefSeq" id="WP_030445861.1">
    <property type="nucleotide sequence ID" value="NZ_AP023354.1"/>
</dbReference>